<dbReference type="OrthoDB" id="282786at2"/>
<evidence type="ECO:0000313" key="1">
    <source>
        <dbReference type="EMBL" id="ABF41679.1"/>
    </source>
</evidence>
<keyword evidence="2" id="KW-1185">Reference proteome</keyword>
<dbReference type="RefSeq" id="WP_011523480.1">
    <property type="nucleotide sequence ID" value="NC_008009.1"/>
</dbReference>
<proteinExistence type="predicted"/>
<dbReference type="KEGG" id="aba:Acid345_2678"/>
<sequence length="238" mass="25176">MGPETTKATASESLAFDLLASGNVAGAVAAITSAMQAEPALEHLAQLCKRAYRELKSVPAMTAVAWEAIRFGLKCAEASPDSETAVRLETRVRGIAYNTSANCWPGWGDAVEISPTDIAQGLKFAERNYELVVNLGLGGKEIGGAHWLVGALLLASGQSSAAAPQFLQAEKAFEAAQLPAYTAMAHGYTALAYKILPESRDKGAKSLAATLQTLRAMESKDAHFFADQLVTAERIFSV</sequence>
<dbReference type="Proteomes" id="UP000002432">
    <property type="component" value="Chromosome"/>
</dbReference>
<dbReference type="AlphaFoldDB" id="Q1IN71"/>
<dbReference type="EnsemblBacteria" id="ABF41679">
    <property type="protein sequence ID" value="ABF41679"/>
    <property type="gene ID" value="Acid345_2678"/>
</dbReference>
<evidence type="ECO:0000313" key="2">
    <source>
        <dbReference type="Proteomes" id="UP000002432"/>
    </source>
</evidence>
<protein>
    <submittedName>
        <fullName evidence="1">Uncharacterized protein</fullName>
    </submittedName>
</protein>
<gene>
    <name evidence="1" type="ordered locus">Acid345_2678</name>
</gene>
<name>Q1IN71_KORVE</name>
<dbReference type="EMBL" id="CP000360">
    <property type="protein sequence ID" value="ABF41679.1"/>
    <property type="molecule type" value="Genomic_DNA"/>
</dbReference>
<dbReference type="eggNOG" id="ENOG502ZKNT">
    <property type="taxonomic scope" value="Bacteria"/>
</dbReference>
<organism evidence="1 2">
    <name type="scientific">Koribacter versatilis (strain Ellin345)</name>
    <dbReference type="NCBI Taxonomy" id="204669"/>
    <lineage>
        <taxon>Bacteria</taxon>
        <taxon>Pseudomonadati</taxon>
        <taxon>Acidobacteriota</taxon>
        <taxon>Terriglobia</taxon>
        <taxon>Terriglobales</taxon>
        <taxon>Candidatus Korobacteraceae</taxon>
        <taxon>Candidatus Korobacter</taxon>
    </lineage>
</organism>
<reference evidence="1 2" key="1">
    <citation type="journal article" date="2009" name="Appl. Environ. Microbiol.">
        <title>Three genomes from the phylum Acidobacteria provide insight into the lifestyles of these microorganisms in soils.</title>
        <authorList>
            <person name="Ward N.L."/>
            <person name="Challacombe J.F."/>
            <person name="Janssen P.H."/>
            <person name="Henrissat B."/>
            <person name="Coutinho P.M."/>
            <person name="Wu M."/>
            <person name="Xie G."/>
            <person name="Haft D.H."/>
            <person name="Sait M."/>
            <person name="Badger J."/>
            <person name="Barabote R.D."/>
            <person name="Bradley B."/>
            <person name="Brettin T.S."/>
            <person name="Brinkac L.M."/>
            <person name="Bruce D."/>
            <person name="Creasy T."/>
            <person name="Daugherty S.C."/>
            <person name="Davidsen T.M."/>
            <person name="DeBoy R.T."/>
            <person name="Detter J.C."/>
            <person name="Dodson R.J."/>
            <person name="Durkin A.S."/>
            <person name="Ganapathy A."/>
            <person name="Gwinn-Giglio M."/>
            <person name="Han C.S."/>
            <person name="Khouri H."/>
            <person name="Kiss H."/>
            <person name="Kothari S.P."/>
            <person name="Madupu R."/>
            <person name="Nelson K.E."/>
            <person name="Nelson W.C."/>
            <person name="Paulsen I."/>
            <person name="Penn K."/>
            <person name="Ren Q."/>
            <person name="Rosovitz M.J."/>
            <person name="Selengut J.D."/>
            <person name="Shrivastava S."/>
            <person name="Sullivan S.A."/>
            <person name="Tapia R."/>
            <person name="Thompson L.S."/>
            <person name="Watkins K.L."/>
            <person name="Yang Q."/>
            <person name="Yu C."/>
            <person name="Zafar N."/>
            <person name="Zhou L."/>
            <person name="Kuske C.R."/>
        </authorList>
    </citation>
    <scope>NUCLEOTIDE SEQUENCE [LARGE SCALE GENOMIC DNA]</scope>
    <source>
        <strain evidence="1 2">Ellin345</strain>
    </source>
</reference>
<dbReference type="HOGENOM" id="CLU_1164656_0_0_0"/>
<accession>Q1IN71</accession>
<dbReference type="STRING" id="204669.Acid345_2678"/>